<dbReference type="STRING" id="356882.A0A423VJM1"/>
<dbReference type="PANTHER" id="PTHR36922:SF1">
    <property type="entry name" value="DUF1993 DOMAIN-CONTAINING PROTEIN"/>
    <property type="match status" value="1"/>
</dbReference>
<dbReference type="InterPro" id="IPR018531">
    <property type="entry name" value="DUF1993"/>
</dbReference>
<reference evidence="1 2" key="1">
    <citation type="submission" date="2015-09" db="EMBL/GenBank/DDBJ databases">
        <title>Host preference determinants of Valsa canker pathogens revealed by comparative genomics.</title>
        <authorList>
            <person name="Yin Z."/>
            <person name="Huang L."/>
        </authorList>
    </citation>
    <scope>NUCLEOTIDE SEQUENCE [LARGE SCALE GENOMIC DNA]</scope>
    <source>
        <strain evidence="1 2">03-1</strain>
    </source>
</reference>
<dbReference type="Pfam" id="PF09351">
    <property type="entry name" value="DUF1993"/>
    <property type="match status" value="1"/>
</dbReference>
<protein>
    <recommendedName>
        <fullName evidence="3">DUF1993 domain-containing protein</fullName>
    </recommendedName>
</protein>
<keyword evidence="2" id="KW-1185">Reference proteome</keyword>
<dbReference type="Gene3D" id="1.20.120.450">
    <property type="entry name" value="dinb family like domain"/>
    <property type="match status" value="1"/>
</dbReference>
<dbReference type="AlphaFoldDB" id="A0A423VJM1"/>
<dbReference type="SUPFAM" id="SSF109854">
    <property type="entry name" value="DinB/YfiT-like putative metalloenzymes"/>
    <property type="match status" value="1"/>
</dbReference>
<name>A0A423VJM1_9PEZI</name>
<dbReference type="InterPro" id="IPR034660">
    <property type="entry name" value="DinB/YfiT-like"/>
</dbReference>
<evidence type="ECO:0008006" key="3">
    <source>
        <dbReference type="Google" id="ProtNLM"/>
    </source>
</evidence>
<organism evidence="1 2">
    <name type="scientific">Cytospora schulzeri</name>
    <dbReference type="NCBI Taxonomy" id="448051"/>
    <lineage>
        <taxon>Eukaryota</taxon>
        <taxon>Fungi</taxon>
        <taxon>Dikarya</taxon>
        <taxon>Ascomycota</taxon>
        <taxon>Pezizomycotina</taxon>
        <taxon>Sordariomycetes</taxon>
        <taxon>Sordariomycetidae</taxon>
        <taxon>Diaporthales</taxon>
        <taxon>Cytosporaceae</taxon>
        <taxon>Cytospora</taxon>
    </lineage>
</organism>
<evidence type="ECO:0000313" key="2">
    <source>
        <dbReference type="Proteomes" id="UP000283895"/>
    </source>
</evidence>
<evidence type="ECO:0000313" key="1">
    <source>
        <dbReference type="EMBL" id="ROV91200.1"/>
    </source>
</evidence>
<sequence length="179" mass="20194">MTSLYDVSIPVLTNVLKTASTILSKGETWAKQNNLPTSDLLELKVYNDMFPLKVQVLIIVNVTKRTMERLTGVEHPTVDDFDQTLESLYAIIDETLKEAAQVEKREAEGREGVQVSCKFFLKEYTASLADYVHGYAIPSVYFHLSIAYAILRGKGVPLGKWDYQTEFFKVFSLASKTEA</sequence>
<dbReference type="OrthoDB" id="3724345at2759"/>
<gene>
    <name evidence="1" type="ORF">VMCG_09351</name>
</gene>
<accession>A0A423VJM1</accession>
<dbReference type="PANTHER" id="PTHR36922">
    <property type="entry name" value="BLL2446 PROTEIN"/>
    <property type="match status" value="1"/>
</dbReference>
<proteinExistence type="predicted"/>
<comment type="caution">
    <text evidence="1">The sequence shown here is derived from an EMBL/GenBank/DDBJ whole genome shotgun (WGS) entry which is preliminary data.</text>
</comment>
<dbReference type="EMBL" id="LKEA01000057">
    <property type="protein sequence ID" value="ROV91200.1"/>
    <property type="molecule type" value="Genomic_DNA"/>
</dbReference>
<dbReference type="Proteomes" id="UP000283895">
    <property type="component" value="Unassembled WGS sequence"/>
</dbReference>